<evidence type="ECO:0000256" key="1">
    <source>
        <dbReference type="SAM" id="MobiDB-lite"/>
    </source>
</evidence>
<feature type="compositionally biased region" description="Basic and acidic residues" evidence="1">
    <location>
        <begin position="67"/>
        <end position="85"/>
    </location>
</feature>
<accession>A0A3S5CPC8</accession>
<evidence type="ECO:0000313" key="2">
    <source>
        <dbReference type="EMBL" id="VEL37313.1"/>
    </source>
</evidence>
<proteinExistence type="predicted"/>
<keyword evidence="3" id="KW-1185">Reference proteome</keyword>
<evidence type="ECO:0000313" key="3">
    <source>
        <dbReference type="Proteomes" id="UP000784294"/>
    </source>
</evidence>
<comment type="caution">
    <text evidence="2">The sequence shown here is derived from an EMBL/GenBank/DDBJ whole genome shotgun (WGS) entry which is preliminary data.</text>
</comment>
<dbReference type="EMBL" id="CAAALY010254595">
    <property type="protein sequence ID" value="VEL37313.1"/>
    <property type="molecule type" value="Genomic_DNA"/>
</dbReference>
<name>A0A3S5CPC8_9PLAT</name>
<organism evidence="2 3">
    <name type="scientific">Protopolystoma xenopodis</name>
    <dbReference type="NCBI Taxonomy" id="117903"/>
    <lineage>
        <taxon>Eukaryota</taxon>
        <taxon>Metazoa</taxon>
        <taxon>Spiralia</taxon>
        <taxon>Lophotrochozoa</taxon>
        <taxon>Platyhelminthes</taxon>
        <taxon>Monogenea</taxon>
        <taxon>Polyopisthocotylea</taxon>
        <taxon>Polystomatidea</taxon>
        <taxon>Polystomatidae</taxon>
        <taxon>Protopolystoma</taxon>
    </lineage>
</organism>
<dbReference type="Proteomes" id="UP000784294">
    <property type="component" value="Unassembled WGS sequence"/>
</dbReference>
<protein>
    <submittedName>
        <fullName evidence="2">Uncharacterized protein</fullName>
    </submittedName>
</protein>
<sequence>MLMQADKRMLSGYLQASAAKVSQEGRLNSRVLWHSRWDGYPLAKLLLLFQNGLEQIHMNAHRQSNKQTKDSRLRGQEDRGLRRSETQYTIQ</sequence>
<gene>
    <name evidence="2" type="ORF">PXEA_LOCUS30753</name>
</gene>
<feature type="region of interest" description="Disordered" evidence="1">
    <location>
        <begin position="60"/>
        <end position="91"/>
    </location>
</feature>
<dbReference type="AlphaFoldDB" id="A0A3S5CPC8"/>
<reference evidence="2" key="1">
    <citation type="submission" date="2018-11" db="EMBL/GenBank/DDBJ databases">
        <authorList>
            <consortium name="Pathogen Informatics"/>
        </authorList>
    </citation>
    <scope>NUCLEOTIDE SEQUENCE</scope>
</reference>